<proteinExistence type="predicted"/>
<dbReference type="InterPro" id="IPR013762">
    <property type="entry name" value="Integrase-like_cat_sf"/>
</dbReference>
<dbReference type="SUPFAM" id="SSF56349">
    <property type="entry name" value="DNA breaking-rejoining enzymes"/>
    <property type="match status" value="1"/>
</dbReference>
<name>A0ABV7PGF7_9BURK</name>
<dbReference type="Gene3D" id="1.10.443.10">
    <property type="entry name" value="Intergrase catalytic core"/>
    <property type="match status" value="1"/>
</dbReference>
<organism evidence="3 4">
    <name type="scientific">Massilia haematophila</name>
    <dbReference type="NCBI Taxonomy" id="457923"/>
    <lineage>
        <taxon>Bacteria</taxon>
        <taxon>Pseudomonadati</taxon>
        <taxon>Pseudomonadota</taxon>
        <taxon>Betaproteobacteria</taxon>
        <taxon>Burkholderiales</taxon>
        <taxon>Oxalobacteraceae</taxon>
        <taxon>Telluria group</taxon>
        <taxon>Massilia</taxon>
    </lineage>
</organism>
<reference evidence="4" key="1">
    <citation type="journal article" date="2019" name="Int. J. Syst. Evol. Microbiol.">
        <title>The Global Catalogue of Microorganisms (GCM) 10K type strain sequencing project: providing services to taxonomists for standard genome sequencing and annotation.</title>
        <authorList>
            <consortium name="The Broad Institute Genomics Platform"/>
            <consortium name="The Broad Institute Genome Sequencing Center for Infectious Disease"/>
            <person name="Wu L."/>
            <person name="Ma J."/>
        </authorList>
    </citation>
    <scope>NUCLEOTIDE SEQUENCE [LARGE SCALE GENOMIC DNA]</scope>
    <source>
        <strain evidence="4">CCM 7480</strain>
    </source>
</reference>
<evidence type="ECO:0000313" key="4">
    <source>
        <dbReference type="Proteomes" id="UP001595665"/>
    </source>
</evidence>
<feature type="region of interest" description="Disordered" evidence="2">
    <location>
        <begin position="508"/>
        <end position="528"/>
    </location>
</feature>
<comment type="caution">
    <text evidence="3">The sequence shown here is derived from an EMBL/GenBank/DDBJ whole genome shotgun (WGS) entry which is preliminary data.</text>
</comment>
<evidence type="ECO:0000256" key="2">
    <source>
        <dbReference type="SAM" id="MobiDB-lite"/>
    </source>
</evidence>
<keyword evidence="1" id="KW-0233">DNA recombination</keyword>
<dbReference type="RefSeq" id="WP_379733838.1">
    <property type="nucleotide sequence ID" value="NZ_JBHRVV010000001.1"/>
</dbReference>
<protein>
    <recommendedName>
        <fullName evidence="5">Site-specific integrase</fullName>
    </recommendedName>
</protein>
<dbReference type="Proteomes" id="UP001595665">
    <property type="component" value="Unassembled WGS sequence"/>
</dbReference>
<evidence type="ECO:0000256" key="1">
    <source>
        <dbReference type="ARBA" id="ARBA00023172"/>
    </source>
</evidence>
<gene>
    <name evidence="3" type="ORF">ACFOPH_04660</name>
</gene>
<feature type="compositionally biased region" description="Basic and acidic residues" evidence="2">
    <location>
        <begin position="508"/>
        <end position="527"/>
    </location>
</feature>
<keyword evidence="4" id="KW-1185">Reference proteome</keyword>
<dbReference type="EMBL" id="JBHRVV010000001">
    <property type="protein sequence ID" value="MFC3457536.1"/>
    <property type="molecule type" value="Genomic_DNA"/>
</dbReference>
<evidence type="ECO:0000313" key="3">
    <source>
        <dbReference type="EMBL" id="MFC3457536.1"/>
    </source>
</evidence>
<accession>A0ABV7PGF7</accession>
<evidence type="ECO:0008006" key="5">
    <source>
        <dbReference type="Google" id="ProtNLM"/>
    </source>
</evidence>
<sequence length="635" mass="71274">MLLQGVAGVGTKKIKAAARFEVLEILPPVAAVVPLSSARAKIPFFRIKHSSTDQEASIVYPAVTENGVPWELNISALMPAPNLCRPLAEAIIQAYGPTPNRKTLRGIIGALTSGMIAFLVDTERCYIDLSGINKGLLETFMDWLDHKAIWAESARPKLYRNFAGLLRRLKTMEPWRNSFGPDFHIPSGHWVGADRRRNPVNVIDQDLMTRIRRACISEVTEIMSLFNETMEICASSRENLVPLDSLPPMKKGPKRPGEKGGWSVDLFIAYADQTSKGGPVLTATQVAQQYSNGAALARAMVRRNVSMVRDIAPRFHATSRTIVPFVLLMTIALAYNPDTIRNSKVDDYYYDHELGEFFIANAYKGRSGARQPVYIPIDDNADNPSVLFQFLLQWTARLRASIDAQLRSHLFVFASADDLTVSAFYSGDSQIWKRQLENFRSAHDLEYFTLEMIRKTVLDLAYDIFGGDIKAVQIQASHRSAETTNIYSSAGEQQRRYQKLGRVMEQRQRHRETNGLIDPRDRSKSEDLSCATPGWQCGDPYDSPFSEKGKLCVKYGWCPVCPLGLIDLSVPLTFAYAIGLLDAVNRAQSAMSPETWLQRLGPIKRKLEEYWLPLFNPDIVEAARTIQIPILPMPE</sequence>
<dbReference type="InterPro" id="IPR011010">
    <property type="entry name" value="DNA_brk_join_enz"/>
</dbReference>